<organism evidence="2">
    <name type="scientific">Dichomitus squalens</name>
    <dbReference type="NCBI Taxonomy" id="114155"/>
    <lineage>
        <taxon>Eukaryota</taxon>
        <taxon>Fungi</taxon>
        <taxon>Dikarya</taxon>
        <taxon>Basidiomycota</taxon>
        <taxon>Agaricomycotina</taxon>
        <taxon>Agaricomycetes</taxon>
        <taxon>Polyporales</taxon>
        <taxon>Polyporaceae</taxon>
        <taxon>Dichomitus</taxon>
    </lineage>
</organism>
<dbReference type="Proteomes" id="UP000292957">
    <property type="component" value="Unassembled WGS sequence"/>
</dbReference>
<feature type="compositionally biased region" description="Low complexity" evidence="1">
    <location>
        <begin position="205"/>
        <end position="285"/>
    </location>
</feature>
<feature type="region of interest" description="Disordered" evidence="1">
    <location>
        <begin position="1"/>
        <end position="294"/>
    </location>
</feature>
<feature type="compositionally biased region" description="Low complexity" evidence="1">
    <location>
        <begin position="175"/>
        <end position="184"/>
    </location>
</feature>
<dbReference type="OrthoDB" id="10255964at2759"/>
<evidence type="ECO:0000313" key="2">
    <source>
        <dbReference type="EMBL" id="TBU30513.1"/>
    </source>
</evidence>
<feature type="compositionally biased region" description="Low complexity" evidence="1">
    <location>
        <begin position="381"/>
        <end position="399"/>
    </location>
</feature>
<dbReference type="EMBL" id="ML143405">
    <property type="protein sequence ID" value="TBU30513.1"/>
    <property type="molecule type" value="Genomic_DNA"/>
</dbReference>
<feature type="compositionally biased region" description="Low complexity" evidence="1">
    <location>
        <begin position="46"/>
        <end position="62"/>
    </location>
</feature>
<feature type="compositionally biased region" description="Low complexity" evidence="1">
    <location>
        <begin position="419"/>
        <end position="436"/>
    </location>
</feature>
<sequence>MQTSSQPYIVRPDSRARQEYLPQTGPQIAPGGPQAYGWNPTLYDQPGYNAYPAAPAAYPAGPENQYPGSQSPYGDPNAYTARPQSTYGQLLPQGYPGQGPTPYGLPPTEQQGTPYGLSPAEQQGYPPPGSQHQPPPAGPGPHFGQGPQAGPGLQPQPGLGPQPGIGPQPGGGPQLGPQGEPIQGYAQPAAAPDYHAQGIPHSVAQPQSQPQQAYPQPGVQIEPQPQPQAQQQPLPQAQPQVEPEPQPEAYTQQPQSPQAAQQQPVQQQPAQQQSSPAPQQQSGPPYVYDPNTTYADPNVQAWAQYYAHGGTDPTGSVYFISVPGVKEGPPPASRTQSVDSATSPDGTPVGQAAQTAPLSIHKGQPAGEQSQPQPQPTTYGASPYAPAASLPAAAQEPSATGQPYYGLENQFAGMGISGNGPQNGQAPGPQGVGAPA</sequence>
<evidence type="ECO:0000256" key="1">
    <source>
        <dbReference type="SAM" id="MobiDB-lite"/>
    </source>
</evidence>
<feature type="compositionally biased region" description="Polar residues" evidence="1">
    <location>
        <begin position="367"/>
        <end position="380"/>
    </location>
</feature>
<gene>
    <name evidence="2" type="ORF">BD311DRAFT_217118</name>
</gene>
<proteinExistence type="predicted"/>
<dbReference type="AlphaFoldDB" id="A0A4V2K0X1"/>
<protein>
    <submittedName>
        <fullName evidence="2">Uncharacterized protein</fullName>
    </submittedName>
</protein>
<feature type="region of interest" description="Disordered" evidence="1">
    <location>
        <begin position="307"/>
        <end position="436"/>
    </location>
</feature>
<accession>A0A4V2K0X1</accession>
<feature type="compositionally biased region" description="Polar residues" evidence="1">
    <location>
        <begin position="333"/>
        <end position="345"/>
    </location>
</feature>
<feature type="compositionally biased region" description="Low complexity" evidence="1">
    <location>
        <begin position="87"/>
        <end position="108"/>
    </location>
</feature>
<feature type="compositionally biased region" description="Pro residues" evidence="1">
    <location>
        <begin position="125"/>
        <end position="139"/>
    </location>
</feature>
<name>A0A4V2K0X1_9APHY</name>
<reference evidence="2" key="1">
    <citation type="submission" date="2019-01" db="EMBL/GenBank/DDBJ databases">
        <title>Draft genome sequences of three monokaryotic isolates of the white-rot basidiomycete fungus Dichomitus squalens.</title>
        <authorList>
            <consortium name="DOE Joint Genome Institute"/>
            <person name="Lopez S.C."/>
            <person name="Andreopoulos B."/>
            <person name="Pangilinan J."/>
            <person name="Lipzen A."/>
            <person name="Riley R."/>
            <person name="Ahrendt S."/>
            <person name="Ng V."/>
            <person name="Barry K."/>
            <person name="Daum C."/>
            <person name="Grigoriev I.V."/>
            <person name="Hilden K.S."/>
            <person name="Makela M.R."/>
            <person name="de Vries R.P."/>
        </authorList>
    </citation>
    <scope>NUCLEOTIDE SEQUENCE [LARGE SCALE GENOMIC DNA]</scope>
    <source>
        <strain evidence="2">OM18370.1</strain>
    </source>
</reference>